<dbReference type="Pfam" id="PF19277">
    <property type="entry name" value="GPAT_C"/>
    <property type="match status" value="2"/>
</dbReference>
<keyword evidence="3" id="KW-0808">Transferase</keyword>
<evidence type="ECO:0000259" key="7">
    <source>
        <dbReference type="SMART" id="SM00563"/>
    </source>
</evidence>
<evidence type="ECO:0000256" key="2">
    <source>
        <dbReference type="ARBA" id="ARBA00007937"/>
    </source>
</evidence>
<protein>
    <submittedName>
        <fullName evidence="8">2861_t:CDS:1</fullName>
    </submittedName>
</protein>
<evidence type="ECO:0000256" key="6">
    <source>
        <dbReference type="SAM" id="Coils"/>
    </source>
</evidence>
<dbReference type="InterPro" id="IPR041728">
    <property type="entry name" value="GPAT/DHAPAT_LPLAT"/>
</dbReference>
<dbReference type="GO" id="GO:0004366">
    <property type="term" value="F:glycerol-3-phosphate O-acyltransferase activity"/>
    <property type="evidence" value="ECO:0007669"/>
    <property type="project" value="TreeGrafter"/>
</dbReference>
<sequence>MGKNTPKNNSPIIIPIAPIEDEPLSSMVENAKVTATDTSPPLPALMTENDNREIILQSTGNGNGDSEERNLTLHHPGHFREDPVGFMMAMGAFYQGTGWRSYKNYIGARILYEGYTEETKERVLNSERVRYMIAYLAEKQANILAATSPNVDLKIIGRKKKHFEKELEAVANQMVEKLVADLSSLRFIRLFGFFVNNILVRMYHQGVHISEREFLEASRLVYESSSQLRRVAIIAAQNNHSLVILPCHKSHIDYLVVSYIFFRLGLALPHIVAGDNLNLPIVGRILKGGGAFFIRRSWGEDLLYGSVVKEYVEGLLERGHNVECFIEGTRSRTGKLLPPKLGVLKIMLDCVLSGRAKDCWIVPMSIQYDKVIETETYVNELLGNPKEKESLWGIMTNTRLLQLKWGRIVVRFAKPYSLSQFVQAQVGRRRAFDPTNEQNKVILLRALGYKVLSDIGVGRAELIRRVDWLKAAIVMKGGHVADFGDMTTGEIVDRAMNVLKDLIKERKDLLETVFCAENRFELSFYRNQVIHLFVSEAIVSAAMYTKIKIGGSKSTQRFDFHKLLETVTFLSQLLKVEFVYRPGEIENNLYDTLEGLVKDNVFVFEDGTVGLSDAERAIGRENYDFYCFLIWPFIETYWLAAVSLFSMTPPRSATLQQKNAITKKNPVPITWFDERDFHNKCQLFGKTLYYQGDLSYFEAVNKETLKNAFIRLEEMNIILVKRSRNTKILPTIALNPEYVPTRNAQGAIEPKGKLWDLVEQIGKFRREGKNRRDNATVSFRVLRLAEIVGQPSTADLGVMNNLMGRSVKTAQPEAKL</sequence>
<keyword evidence="4" id="KW-0472">Membrane</keyword>
<evidence type="ECO:0000256" key="3">
    <source>
        <dbReference type="ARBA" id="ARBA00022679"/>
    </source>
</evidence>
<dbReference type="OrthoDB" id="10255570at2759"/>
<dbReference type="GO" id="GO:0006631">
    <property type="term" value="P:fatty acid metabolic process"/>
    <property type="evidence" value="ECO:0007669"/>
    <property type="project" value="TreeGrafter"/>
</dbReference>
<dbReference type="InterPro" id="IPR045520">
    <property type="entry name" value="GPAT/DHAPAT_C"/>
</dbReference>
<evidence type="ECO:0000256" key="5">
    <source>
        <dbReference type="ARBA" id="ARBA00023315"/>
    </source>
</evidence>
<gene>
    <name evidence="8" type="ORF">POCULU_LOCUS5755</name>
</gene>
<comment type="caution">
    <text evidence="8">The sequence shown here is derived from an EMBL/GenBank/DDBJ whole genome shotgun (WGS) entry which is preliminary data.</text>
</comment>
<dbReference type="EMBL" id="CAJVPJ010000930">
    <property type="protein sequence ID" value="CAG8566098.1"/>
    <property type="molecule type" value="Genomic_DNA"/>
</dbReference>
<feature type="coiled-coil region" evidence="6">
    <location>
        <begin position="492"/>
        <end position="519"/>
    </location>
</feature>
<proteinExistence type="inferred from homology"/>
<evidence type="ECO:0000256" key="1">
    <source>
        <dbReference type="ARBA" id="ARBA00004184"/>
    </source>
</evidence>
<dbReference type="SUPFAM" id="SSF69593">
    <property type="entry name" value="Glycerol-3-phosphate (1)-acyltransferase"/>
    <property type="match status" value="1"/>
</dbReference>
<comment type="subcellular location">
    <subcellularLocation>
        <location evidence="1">Endomembrane system</location>
        <topology evidence="1">Peripheral membrane protein</topology>
    </subcellularLocation>
</comment>
<dbReference type="Pfam" id="PF01553">
    <property type="entry name" value="Acyltransferase"/>
    <property type="match status" value="1"/>
</dbReference>
<organism evidence="8 9">
    <name type="scientific">Paraglomus occultum</name>
    <dbReference type="NCBI Taxonomy" id="144539"/>
    <lineage>
        <taxon>Eukaryota</taxon>
        <taxon>Fungi</taxon>
        <taxon>Fungi incertae sedis</taxon>
        <taxon>Mucoromycota</taxon>
        <taxon>Glomeromycotina</taxon>
        <taxon>Glomeromycetes</taxon>
        <taxon>Paraglomerales</taxon>
        <taxon>Paraglomeraceae</taxon>
        <taxon>Paraglomus</taxon>
    </lineage>
</organism>
<dbReference type="InterPro" id="IPR002123">
    <property type="entry name" value="Plipid/glycerol_acylTrfase"/>
</dbReference>
<dbReference type="GO" id="GO:0012505">
    <property type="term" value="C:endomembrane system"/>
    <property type="evidence" value="ECO:0007669"/>
    <property type="project" value="UniProtKB-SubCell"/>
</dbReference>
<dbReference type="SMART" id="SM00563">
    <property type="entry name" value="PlsC"/>
    <property type="match status" value="1"/>
</dbReference>
<dbReference type="GO" id="GO:0006072">
    <property type="term" value="P:glycerol-3-phosphate metabolic process"/>
    <property type="evidence" value="ECO:0007669"/>
    <property type="project" value="TreeGrafter"/>
</dbReference>
<keyword evidence="5" id="KW-0012">Acyltransferase</keyword>
<dbReference type="Proteomes" id="UP000789572">
    <property type="component" value="Unassembled WGS sequence"/>
</dbReference>
<dbReference type="InterPro" id="IPR022284">
    <property type="entry name" value="GPAT/DHAPAT"/>
</dbReference>
<dbReference type="PANTHER" id="PTHR12563">
    <property type="entry name" value="GLYCEROL-3-PHOSPHATE ACYLTRANSFERASE"/>
    <property type="match status" value="1"/>
</dbReference>
<dbReference type="GO" id="GO:0019432">
    <property type="term" value="P:triglyceride biosynthetic process"/>
    <property type="evidence" value="ECO:0007669"/>
    <property type="project" value="TreeGrafter"/>
</dbReference>
<name>A0A9N9FYD4_9GLOM</name>
<reference evidence="8" key="1">
    <citation type="submission" date="2021-06" db="EMBL/GenBank/DDBJ databases">
        <authorList>
            <person name="Kallberg Y."/>
            <person name="Tangrot J."/>
            <person name="Rosling A."/>
        </authorList>
    </citation>
    <scope>NUCLEOTIDE SEQUENCE</scope>
    <source>
        <strain evidence="8">IA702</strain>
    </source>
</reference>
<dbReference type="PANTHER" id="PTHR12563:SF17">
    <property type="entry name" value="DIHYDROXYACETONE PHOSPHATE ACYLTRANSFERASE"/>
    <property type="match status" value="1"/>
</dbReference>
<feature type="domain" description="Phospholipid/glycerol acyltransferase" evidence="7">
    <location>
        <begin position="242"/>
        <end position="369"/>
    </location>
</feature>
<evidence type="ECO:0000313" key="9">
    <source>
        <dbReference type="Proteomes" id="UP000789572"/>
    </source>
</evidence>
<dbReference type="GO" id="GO:0031966">
    <property type="term" value="C:mitochondrial membrane"/>
    <property type="evidence" value="ECO:0007669"/>
    <property type="project" value="TreeGrafter"/>
</dbReference>
<evidence type="ECO:0000313" key="8">
    <source>
        <dbReference type="EMBL" id="CAG8566098.1"/>
    </source>
</evidence>
<comment type="similarity">
    <text evidence="2">Belongs to the GPAT/DAPAT family.</text>
</comment>
<keyword evidence="6" id="KW-0175">Coiled coil</keyword>
<accession>A0A9N9FYD4</accession>
<dbReference type="AlphaFoldDB" id="A0A9N9FYD4"/>
<dbReference type="CDD" id="cd07993">
    <property type="entry name" value="LPLAT_DHAPAT-like"/>
    <property type="match status" value="1"/>
</dbReference>
<dbReference type="GO" id="GO:0008654">
    <property type="term" value="P:phospholipid biosynthetic process"/>
    <property type="evidence" value="ECO:0007669"/>
    <property type="project" value="TreeGrafter"/>
</dbReference>
<evidence type="ECO:0000256" key="4">
    <source>
        <dbReference type="ARBA" id="ARBA00023136"/>
    </source>
</evidence>
<keyword evidence="9" id="KW-1185">Reference proteome</keyword>